<evidence type="ECO:0000313" key="1">
    <source>
        <dbReference type="EMBL" id="UXE63601.1"/>
    </source>
</evidence>
<accession>A0A977L114</accession>
<dbReference type="KEGG" id="wna:KA717_13920"/>
<protein>
    <submittedName>
        <fullName evidence="1">Uncharacterized protein</fullName>
    </submittedName>
</protein>
<dbReference type="Proteomes" id="UP001065613">
    <property type="component" value="Chromosome"/>
</dbReference>
<reference evidence="1" key="1">
    <citation type="submission" date="2021-04" db="EMBL/GenBank/DDBJ databases">
        <title>Genome sequence of Woronichinia naegeliana from Washington state freshwater lake bloom.</title>
        <authorList>
            <person name="Dreher T.W."/>
        </authorList>
    </citation>
    <scope>NUCLEOTIDE SEQUENCE</scope>
    <source>
        <strain evidence="1">WA131</strain>
    </source>
</reference>
<name>A0A977L114_9CYAN</name>
<dbReference type="EMBL" id="CP073041">
    <property type="protein sequence ID" value="UXE63601.1"/>
    <property type="molecule type" value="Genomic_DNA"/>
</dbReference>
<dbReference type="AlphaFoldDB" id="A0A977L114"/>
<organism evidence="1">
    <name type="scientific">Woronichinia naegeliana WA131</name>
    <dbReference type="NCBI Taxonomy" id="2824559"/>
    <lineage>
        <taxon>Bacteria</taxon>
        <taxon>Bacillati</taxon>
        <taxon>Cyanobacteriota</taxon>
        <taxon>Cyanophyceae</taxon>
        <taxon>Synechococcales</taxon>
        <taxon>Coelosphaeriaceae</taxon>
        <taxon>Woronichinia</taxon>
    </lineage>
</organism>
<gene>
    <name evidence="1" type="ORF">KA717_13920</name>
</gene>
<proteinExistence type="predicted"/>
<sequence length="147" mass="17208">MTHTFLMAAGRWNIEGSWLERNQMPIPVKGRTIVAWNQEDWFTMVTKLVFPESELPEISFQYRGRLNGEERQYSYVLQQSVLGRVEGEGWIAPDSIIQRYWVLGDRQRRSGFETFHRLSDNRYHLASGILAGHYLTSTMEAILERQA</sequence>